<organism evidence="1 2">
    <name type="scientific">Tistlia consotensis USBA 355</name>
    <dbReference type="NCBI Taxonomy" id="560819"/>
    <lineage>
        <taxon>Bacteria</taxon>
        <taxon>Pseudomonadati</taxon>
        <taxon>Pseudomonadota</taxon>
        <taxon>Alphaproteobacteria</taxon>
        <taxon>Rhodospirillales</taxon>
        <taxon>Rhodovibrionaceae</taxon>
        <taxon>Tistlia</taxon>
    </lineage>
</organism>
<sequence>MSEARLPTDIWVMAQVRRCHAEGRPAFVLRKGERTGGLVLLKVNRLDGTALVLTQQRDLDGRLGWMVAAGKGPVPEAEADAYLERATRRDPDLWLVEVEDPKGEPPFEGPLITLG</sequence>
<dbReference type="AlphaFoldDB" id="A0A1Y6CMU3"/>
<evidence type="ECO:0000313" key="2">
    <source>
        <dbReference type="Proteomes" id="UP000192917"/>
    </source>
</evidence>
<evidence type="ECO:0000313" key="1">
    <source>
        <dbReference type="EMBL" id="SMF60613.1"/>
    </source>
</evidence>
<dbReference type="RefSeq" id="WP_085125002.1">
    <property type="nucleotide sequence ID" value="NZ_FWZX01000023.1"/>
</dbReference>
<reference evidence="1 2" key="1">
    <citation type="submission" date="2017-04" db="EMBL/GenBank/DDBJ databases">
        <authorList>
            <person name="Afonso C.L."/>
            <person name="Miller P.J."/>
            <person name="Scott M.A."/>
            <person name="Spackman E."/>
            <person name="Goraichik I."/>
            <person name="Dimitrov K.M."/>
            <person name="Suarez D.L."/>
            <person name="Swayne D.E."/>
        </authorList>
    </citation>
    <scope>NUCLEOTIDE SEQUENCE [LARGE SCALE GENOMIC DNA]</scope>
    <source>
        <strain evidence="1 2">USBA 355</strain>
    </source>
</reference>
<accession>A0A1Y6CMU3</accession>
<dbReference type="Proteomes" id="UP000192917">
    <property type="component" value="Unassembled WGS sequence"/>
</dbReference>
<dbReference type="InterPro" id="IPR009964">
    <property type="entry name" value="DUF1491"/>
</dbReference>
<evidence type="ECO:0008006" key="3">
    <source>
        <dbReference type="Google" id="ProtNLM"/>
    </source>
</evidence>
<name>A0A1Y6CMU3_9PROT</name>
<dbReference type="Pfam" id="PF07372">
    <property type="entry name" value="DUF1491"/>
    <property type="match status" value="1"/>
</dbReference>
<protein>
    <recommendedName>
        <fullName evidence="3">DUF1491 domain-containing protein</fullName>
    </recommendedName>
</protein>
<dbReference type="EMBL" id="FWZX01000023">
    <property type="protein sequence ID" value="SMF60613.1"/>
    <property type="molecule type" value="Genomic_DNA"/>
</dbReference>
<dbReference type="Gene3D" id="3.40.1530.20">
    <property type="entry name" value="Protein of unknown function (DUF1491)"/>
    <property type="match status" value="1"/>
</dbReference>
<dbReference type="STRING" id="560819.SAMN05428998_12366"/>
<proteinExistence type="predicted"/>
<keyword evidence="2" id="KW-1185">Reference proteome</keyword>
<gene>
    <name evidence="1" type="ORF">SAMN05428998_12366</name>
</gene>